<keyword evidence="1" id="KW-0812">Transmembrane</keyword>
<organism evidence="2 3">
    <name type="scientific">Paenibacillus turicensis</name>
    <dbReference type="NCBI Taxonomy" id="160487"/>
    <lineage>
        <taxon>Bacteria</taxon>
        <taxon>Bacillati</taxon>
        <taxon>Bacillota</taxon>
        <taxon>Bacilli</taxon>
        <taxon>Bacillales</taxon>
        <taxon>Paenibacillaceae</taxon>
        <taxon>Paenibacillus</taxon>
    </lineage>
</organism>
<evidence type="ECO:0000256" key="1">
    <source>
        <dbReference type="SAM" id="Phobius"/>
    </source>
</evidence>
<evidence type="ECO:0000313" key="3">
    <source>
        <dbReference type="Proteomes" id="UP001519272"/>
    </source>
</evidence>
<feature type="transmembrane region" description="Helical" evidence="1">
    <location>
        <begin position="42"/>
        <end position="63"/>
    </location>
</feature>
<accession>A0ABS4FTZ0</accession>
<sequence length="308" mass="34763">MKDTQAQDLKKIFHNSDIPQIDVTNAVMTKLKENNMIKPKSFFRVGTVVALGSVMLASSAFAASQFLTIDNKKGEVVYEEKQYERPADYSKDKQLRSLKAHHFGSKLLNPGETAVVYVAGPDNEGELYKVNGMGIGFSSPAELRTKLKGSGATVLDTVLKKYKYTDGSISYSLPSLSDTEESTLIAELEPKARQSDEQFAVKKIQHSSKIWNATSNYGNGTIRLTQMRTNEKITLNLDKETYEKFKSEELQIGDNKVIYAEYDQERTMRFITETGEEGYHIQHFLTVNKNKINKNEMISIAKLYLNVK</sequence>
<reference evidence="2 3" key="1">
    <citation type="submission" date="2021-03" db="EMBL/GenBank/DDBJ databases">
        <title>Genomic Encyclopedia of Type Strains, Phase IV (KMG-IV): sequencing the most valuable type-strain genomes for metagenomic binning, comparative biology and taxonomic classification.</title>
        <authorList>
            <person name="Goeker M."/>
        </authorList>
    </citation>
    <scope>NUCLEOTIDE SEQUENCE [LARGE SCALE GENOMIC DNA]</scope>
    <source>
        <strain evidence="2 3">DSM 14349</strain>
    </source>
</reference>
<proteinExistence type="predicted"/>
<keyword evidence="3" id="KW-1185">Reference proteome</keyword>
<evidence type="ECO:0000313" key="2">
    <source>
        <dbReference type="EMBL" id="MBP1906038.1"/>
    </source>
</evidence>
<name>A0ABS4FTZ0_9BACL</name>
<keyword evidence="1" id="KW-0472">Membrane</keyword>
<dbReference type="RefSeq" id="WP_210089645.1">
    <property type="nucleotide sequence ID" value="NZ_JAGGKG010000012.1"/>
</dbReference>
<evidence type="ECO:0008006" key="4">
    <source>
        <dbReference type="Google" id="ProtNLM"/>
    </source>
</evidence>
<dbReference type="Proteomes" id="UP001519272">
    <property type="component" value="Unassembled WGS sequence"/>
</dbReference>
<protein>
    <recommendedName>
        <fullName evidence="4">DUF4367 domain-containing protein</fullName>
    </recommendedName>
</protein>
<comment type="caution">
    <text evidence="2">The sequence shown here is derived from an EMBL/GenBank/DDBJ whole genome shotgun (WGS) entry which is preliminary data.</text>
</comment>
<gene>
    <name evidence="2" type="ORF">J2Z32_002687</name>
</gene>
<keyword evidence="1" id="KW-1133">Transmembrane helix</keyword>
<dbReference type="EMBL" id="JAGGKG010000012">
    <property type="protein sequence ID" value="MBP1906038.1"/>
    <property type="molecule type" value="Genomic_DNA"/>
</dbReference>